<dbReference type="RefSeq" id="WP_343186061.1">
    <property type="nucleotide sequence ID" value="NZ_JBCITM010000008.1"/>
</dbReference>
<reference evidence="1 2" key="1">
    <citation type="submission" date="2024-04" db="EMBL/GenBank/DDBJ databases">
        <title>Genome sequencing and metabolic network reconstruction of aminoacids and betaine degradation by Anoxynatronum sibiricum.</title>
        <authorList>
            <person name="Detkova E.N."/>
            <person name="Boltjanskaja Y.V."/>
            <person name="Mardanov A.V."/>
            <person name="Kevbrin V."/>
        </authorList>
    </citation>
    <scope>NUCLEOTIDE SEQUENCE [LARGE SCALE GENOMIC DNA]</scope>
    <source>
        <strain evidence="1 2">Z-7981</strain>
    </source>
</reference>
<accession>A0ABU9VU98</accession>
<evidence type="ECO:0008006" key="3">
    <source>
        <dbReference type="Google" id="ProtNLM"/>
    </source>
</evidence>
<dbReference type="EMBL" id="JBCITM010000008">
    <property type="protein sequence ID" value="MEN1760740.1"/>
    <property type="molecule type" value="Genomic_DNA"/>
</dbReference>
<gene>
    <name evidence="1" type="ORF">AAIG11_09660</name>
</gene>
<evidence type="ECO:0000313" key="2">
    <source>
        <dbReference type="Proteomes" id="UP001407405"/>
    </source>
</evidence>
<proteinExistence type="predicted"/>
<dbReference type="Proteomes" id="UP001407405">
    <property type="component" value="Unassembled WGS sequence"/>
</dbReference>
<comment type="caution">
    <text evidence="1">The sequence shown here is derived from an EMBL/GenBank/DDBJ whole genome shotgun (WGS) entry which is preliminary data.</text>
</comment>
<name>A0ABU9VU98_9CLOT</name>
<sequence length="106" mass="11852">MVLNHAKSIGNTEIRPLFGYFLGLSETCAPDNPFQLITDYRLEPNITSDVEMLANRAGDIREHTGVEKLYVDGGFHGEAVYRAAEENNIDIHLTNMTGKKQRNLAC</sequence>
<protein>
    <recommendedName>
        <fullName evidence="3">Transposase</fullName>
    </recommendedName>
</protein>
<organism evidence="1 2">
    <name type="scientific">Anoxynatronum sibiricum</name>
    <dbReference type="NCBI Taxonomy" id="210623"/>
    <lineage>
        <taxon>Bacteria</taxon>
        <taxon>Bacillati</taxon>
        <taxon>Bacillota</taxon>
        <taxon>Clostridia</taxon>
        <taxon>Eubacteriales</taxon>
        <taxon>Clostridiaceae</taxon>
        <taxon>Anoxynatronum</taxon>
    </lineage>
</organism>
<keyword evidence="2" id="KW-1185">Reference proteome</keyword>
<evidence type="ECO:0000313" key="1">
    <source>
        <dbReference type="EMBL" id="MEN1760740.1"/>
    </source>
</evidence>